<dbReference type="InterPro" id="IPR010265">
    <property type="entry name" value="Phage_lambda_TipM"/>
</dbReference>
<sequence>MALDEFKWCTQTQGGGGTMTTINSDREVVFGNGYTQVASSGFNTIRREFTVVYVGNDYRNVLAFMHEHRLKPFLWVMPDGNLGLFRVKGNTVGAKPISPTIQEVTATFTEQFTSSK</sequence>
<protein>
    <submittedName>
        <fullName evidence="1">Minor tail protein</fullName>
    </submittedName>
</protein>
<accession>A0A8E7FMX1</accession>
<reference evidence="1" key="1">
    <citation type="submission" date="2021-03" db="EMBL/GenBank/DDBJ databases">
        <title>Complete genome sequence of Hafnia phage Pocis76.</title>
        <authorList>
            <person name="Dislers A."/>
            <person name="Zrelovs N."/>
            <person name="Kazaks A."/>
        </authorList>
    </citation>
    <scope>NUCLEOTIDE SEQUENCE</scope>
</reference>
<keyword evidence="2" id="KW-1185">Reference proteome</keyword>
<dbReference type="Proteomes" id="UP000678489">
    <property type="component" value="Segment"/>
</dbReference>
<name>A0A8E7FMX1_9CAUD</name>
<dbReference type="EMBL" id="MW689258">
    <property type="protein sequence ID" value="QVW27741.1"/>
    <property type="molecule type" value="Genomic_DNA"/>
</dbReference>
<evidence type="ECO:0000313" key="2">
    <source>
        <dbReference type="Proteomes" id="UP000678489"/>
    </source>
</evidence>
<proteinExistence type="predicted"/>
<dbReference type="Pfam" id="PF05939">
    <property type="entry name" value="Phage_min_tail"/>
    <property type="match status" value="1"/>
</dbReference>
<organism evidence="1 2">
    <name type="scientific">Hafnia phage Pocis76</name>
    <dbReference type="NCBI Taxonomy" id="2831174"/>
    <lineage>
        <taxon>Viruses</taxon>
        <taxon>Duplodnaviria</taxon>
        <taxon>Heunggongvirae</taxon>
        <taxon>Uroviricota</taxon>
        <taxon>Caudoviricetes</taxon>
        <taxon>Drexlerviridae</taxon>
        <taxon>Tempevirinae</taxon>
        <taxon>Pocisvirus</taxon>
        <taxon>Pocisvirus pocis76</taxon>
    </lineage>
</organism>
<evidence type="ECO:0000313" key="1">
    <source>
        <dbReference type="EMBL" id="QVW27741.1"/>
    </source>
</evidence>